<dbReference type="PROSITE" id="PS50231">
    <property type="entry name" value="RICIN_B_LECTIN"/>
    <property type="match status" value="1"/>
</dbReference>
<dbReference type="Pfam" id="PF14200">
    <property type="entry name" value="RicinB_lectin_2"/>
    <property type="match status" value="2"/>
</dbReference>
<dbReference type="OrthoDB" id="9783748at2"/>
<name>A0A402CUP2_9BACT</name>
<dbReference type="RefSeq" id="WP_119321093.1">
    <property type="nucleotide sequence ID" value="NZ_AP025739.1"/>
</dbReference>
<dbReference type="Gene3D" id="2.80.10.50">
    <property type="match status" value="3"/>
</dbReference>
<reference evidence="1 2" key="1">
    <citation type="journal article" date="2019" name="Int. J. Syst. Evol. Microbiol.">
        <title>Capsulimonas corticalis gen. nov., sp. nov., an aerobic capsulated bacterium, of a novel bacterial order, Capsulimonadales ord. nov., of the class Armatimonadia of the phylum Armatimonadetes.</title>
        <authorList>
            <person name="Li J."/>
            <person name="Kudo C."/>
            <person name="Tonouchi A."/>
        </authorList>
    </citation>
    <scope>NUCLEOTIDE SEQUENCE [LARGE SCALE GENOMIC DNA]</scope>
    <source>
        <strain evidence="1 2">AX-7</strain>
    </source>
</reference>
<dbReference type="SMART" id="SM00458">
    <property type="entry name" value="RICIN"/>
    <property type="match status" value="1"/>
</dbReference>
<dbReference type="AlphaFoldDB" id="A0A402CUP2"/>
<dbReference type="SUPFAM" id="SSF50370">
    <property type="entry name" value="Ricin B-like lectins"/>
    <property type="match status" value="1"/>
</dbReference>
<protein>
    <submittedName>
        <fullName evidence="1">Lectin</fullName>
    </submittedName>
</protein>
<dbReference type="Gene3D" id="3.20.20.80">
    <property type="entry name" value="Glycosidases"/>
    <property type="match status" value="1"/>
</dbReference>
<dbReference type="Proteomes" id="UP000287394">
    <property type="component" value="Chromosome"/>
</dbReference>
<evidence type="ECO:0000313" key="1">
    <source>
        <dbReference type="EMBL" id="BDI29046.1"/>
    </source>
</evidence>
<proteinExistence type="predicted"/>
<organism evidence="1 2">
    <name type="scientific">Capsulimonas corticalis</name>
    <dbReference type="NCBI Taxonomy" id="2219043"/>
    <lineage>
        <taxon>Bacteria</taxon>
        <taxon>Bacillati</taxon>
        <taxon>Armatimonadota</taxon>
        <taxon>Armatimonadia</taxon>
        <taxon>Capsulimonadales</taxon>
        <taxon>Capsulimonadaceae</taxon>
        <taxon>Capsulimonas</taxon>
    </lineage>
</organism>
<dbReference type="CDD" id="cd11576">
    <property type="entry name" value="GH99_GH71_like_2"/>
    <property type="match status" value="1"/>
</dbReference>
<dbReference type="CDD" id="cd00161">
    <property type="entry name" value="beta-trefoil_Ricin-like"/>
    <property type="match status" value="1"/>
</dbReference>
<dbReference type="InterPro" id="IPR035992">
    <property type="entry name" value="Ricin_B-like_lectins"/>
</dbReference>
<keyword evidence="2" id="KW-1185">Reference proteome</keyword>
<dbReference type="InterPro" id="IPR000772">
    <property type="entry name" value="Ricin_B_lectin"/>
</dbReference>
<dbReference type="KEGG" id="ccot:CCAX7_10970"/>
<dbReference type="EMBL" id="AP025739">
    <property type="protein sequence ID" value="BDI29046.1"/>
    <property type="molecule type" value="Genomic_DNA"/>
</dbReference>
<evidence type="ECO:0000313" key="2">
    <source>
        <dbReference type="Proteomes" id="UP000287394"/>
    </source>
</evidence>
<gene>
    <name evidence="1" type="ORF">CCAX7_10970</name>
</gene>
<accession>A0A402CUP2</accession>
<sequence length="549" mass="58787">MKTQLKDAVRVGKMMVCLALAGAAGMGGAHAGSPVGDVVGKVTVGYQGWFSSAGDGSPSNSWNHTNYELWPDVREYTTTYQTPYANLGNGQPAKMFSSYDQSTVNVHFNWMAQNGIDTAALQRFVNEITPGSTLKAQRDGEATRVMNAAQAAGRKFYIMYDTSGGTAGMETDWTNTIVNTLHLTSSSAYAKQNGKPVVCIWGVGYKFFPNPTDGAAIINWFKAQGCYVIAGVAGDWRTGSGGANDNTQAGYGAVWPLCDMIMPWQVGGGPDQPWMTADYSYCNSHNIDYQSDVYPGFSFHNSNGSTQNAIPRNHGDFMWSQFALVKQVGVPSVYISMFDEMNEGTAIFKCAEDSSMIPTNQWFLTLDADGKHVSSDYYLRLTNNGGKMIKGALPYQAINSTPFTVNSSVSAGTYRIIGRQSGRALDVAAQGAANGSAIDLWDYNAGGNQQWVITPVSGGYKIIGAQSGRALDAAGQGTANGTAINLWDYNGGGNQVWTISPTDSGYFKIIGAQSGRALDAHAQLTANGTAIDLWDWDGGLNQQWSIGAP</sequence>